<gene>
    <name evidence="3" type="ORF">CALVIDRAFT_186987</name>
</gene>
<sequence>MHIEDEDVQHTVAARPVHHHAGDACSQHEVLNTSLSSDYTPSAALGRLSRQTGRAPSTLIHACLRSPAALHRWGTGTNALAALVVFFVALLLFYATLVRATSSTQNLSGMSEGQNPADTSPSSSLCARRHPASLRSVFSLELEDPSAHEEDGGLRRNPSAVWPSGSLCARRSSMTPLASVVIALRAA</sequence>
<protein>
    <submittedName>
        <fullName evidence="3">Uncharacterized protein</fullName>
    </submittedName>
</protein>
<evidence type="ECO:0000256" key="2">
    <source>
        <dbReference type="SAM" id="Phobius"/>
    </source>
</evidence>
<proteinExistence type="predicted"/>
<reference evidence="3 4" key="1">
    <citation type="journal article" date="2016" name="Mol. Biol. Evol.">
        <title>Comparative Genomics of Early-Diverging Mushroom-Forming Fungi Provides Insights into the Origins of Lignocellulose Decay Capabilities.</title>
        <authorList>
            <person name="Nagy L.G."/>
            <person name="Riley R."/>
            <person name="Tritt A."/>
            <person name="Adam C."/>
            <person name="Daum C."/>
            <person name="Floudas D."/>
            <person name="Sun H."/>
            <person name="Yadav J.S."/>
            <person name="Pangilinan J."/>
            <person name="Larsson K.H."/>
            <person name="Matsuura K."/>
            <person name="Barry K."/>
            <person name="Labutti K."/>
            <person name="Kuo R."/>
            <person name="Ohm R.A."/>
            <person name="Bhattacharya S.S."/>
            <person name="Shirouzu T."/>
            <person name="Yoshinaga Y."/>
            <person name="Martin F.M."/>
            <person name="Grigoriev I.V."/>
            <person name="Hibbett D.S."/>
        </authorList>
    </citation>
    <scope>NUCLEOTIDE SEQUENCE [LARGE SCALE GENOMIC DNA]</scope>
    <source>
        <strain evidence="3 4">TUFC12733</strain>
    </source>
</reference>
<name>A0A167KUD1_CALVF</name>
<evidence type="ECO:0000256" key="1">
    <source>
        <dbReference type="SAM" id="MobiDB-lite"/>
    </source>
</evidence>
<keyword evidence="2" id="KW-0812">Transmembrane</keyword>
<feature type="compositionally biased region" description="Polar residues" evidence="1">
    <location>
        <begin position="106"/>
        <end position="125"/>
    </location>
</feature>
<feature type="transmembrane region" description="Helical" evidence="2">
    <location>
        <begin position="79"/>
        <end position="98"/>
    </location>
</feature>
<feature type="region of interest" description="Disordered" evidence="1">
    <location>
        <begin position="106"/>
        <end position="127"/>
    </location>
</feature>
<accession>A0A167KUD1</accession>
<keyword evidence="2" id="KW-1133">Transmembrane helix</keyword>
<organism evidence="3 4">
    <name type="scientific">Calocera viscosa (strain TUFC12733)</name>
    <dbReference type="NCBI Taxonomy" id="1330018"/>
    <lineage>
        <taxon>Eukaryota</taxon>
        <taxon>Fungi</taxon>
        <taxon>Dikarya</taxon>
        <taxon>Basidiomycota</taxon>
        <taxon>Agaricomycotina</taxon>
        <taxon>Dacrymycetes</taxon>
        <taxon>Dacrymycetales</taxon>
        <taxon>Dacrymycetaceae</taxon>
        <taxon>Calocera</taxon>
    </lineage>
</organism>
<keyword evidence="2" id="KW-0472">Membrane</keyword>
<keyword evidence="4" id="KW-1185">Reference proteome</keyword>
<dbReference type="AlphaFoldDB" id="A0A167KUD1"/>
<dbReference type="EMBL" id="KV417291">
    <property type="protein sequence ID" value="KZO95014.1"/>
    <property type="molecule type" value="Genomic_DNA"/>
</dbReference>
<dbReference type="Proteomes" id="UP000076738">
    <property type="component" value="Unassembled WGS sequence"/>
</dbReference>
<evidence type="ECO:0000313" key="4">
    <source>
        <dbReference type="Proteomes" id="UP000076738"/>
    </source>
</evidence>
<evidence type="ECO:0000313" key="3">
    <source>
        <dbReference type="EMBL" id="KZO95014.1"/>
    </source>
</evidence>